<gene>
    <name evidence="3" type="ORF">P3H78_23245</name>
</gene>
<evidence type="ECO:0000256" key="1">
    <source>
        <dbReference type="ARBA" id="ARBA00022527"/>
    </source>
</evidence>
<keyword evidence="4" id="KW-1185">Reference proteome</keyword>
<feature type="domain" description="Histidine kinase/HSP90-like ATPase" evidence="2">
    <location>
        <begin position="16"/>
        <end position="131"/>
    </location>
</feature>
<keyword evidence="1" id="KW-0418">Kinase</keyword>
<dbReference type="PANTHER" id="PTHR35526:SF3">
    <property type="entry name" value="ANTI-SIGMA-F FACTOR RSBW"/>
    <property type="match status" value="1"/>
</dbReference>
<keyword evidence="3" id="KW-0067">ATP-binding</keyword>
<keyword evidence="3" id="KW-0547">Nucleotide-binding</keyword>
<dbReference type="PANTHER" id="PTHR35526">
    <property type="entry name" value="ANTI-SIGMA-F FACTOR RSBW-RELATED"/>
    <property type="match status" value="1"/>
</dbReference>
<keyword evidence="1" id="KW-0808">Transferase</keyword>
<keyword evidence="1" id="KW-0723">Serine/threonine-protein kinase</keyword>
<dbReference type="InterPro" id="IPR050267">
    <property type="entry name" value="Anti-sigma-factor_SerPK"/>
</dbReference>
<dbReference type="RefSeq" id="WP_276111063.1">
    <property type="nucleotide sequence ID" value="NZ_JARJBB010000013.1"/>
</dbReference>
<evidence type="ECO:0000313" key="3">
    <source>
        <dbReference type="EMBL" id="MDF3301485.1"/>
    </source>
</evidence>
<dbReference type="Pfam" id="PF13581">
    <property type="entry name" value="HATPase_c_2"/>
    <property type="match status" value="1"/>
</dbReference>
<dbReference type="CDD" id="cd16936">
    <property type="entry name" value="HATPase_RsbW-like"/>
    <property type="match status" value="1"/>
</dbReference>
<dbReference type="Gene3D" id="3.30.565.10">
    <property type="entry name" value="Histidine kinase-like ATPase, C-terminal domain"/>
    <property type="match status" value="1"/>
</dbReference>
<reference evidence="3 4" key="1">
    <citation type="submission" date="2023-03" db="EMBL/GenBank/DDBJ databases">
        <title>Draft genome sequence of Streptomyces sp. K1PA1 isolated from peat swamp forest in Thailand.</title>
        <authorList>
            <person name="Klaysubun C."/>
            <person name="Duangmal K."/>
        </authorList>
    </citation>
    <scope>NUCLEOTIDE SEQUENCE [LARGE SCALE GENOMIC DNA]</scope>
    <source>
        <strain evidence="3 4">K1PA1</strain>
    </source>
</reference>
<sequence>MDSGHGRSGRAAAGWVPVLRRAVRRQLDGWGLAGLADDATLVVGELATNAVRHGEPPVRVAVTLRCAPGVPRTVRIEVADGGAGIDLDVVRAWWGHPAFPLGESGRGLYMVDAVSREWGDRSTSAGHTVWVDLAPTP</sequence>
<dbReference type="SUPFAM" id="SSF55874">
    <property type="entry name" value="ATPase domain of HSP90 chaperone/DNA topoisomerase II/histidine kinase"/>
    <property type="match status" value="1"/>
</dbReference>
<evidence type="ECO:0000259" key="2">
    <source>
        <dbReference type="Pfam" id="PF13581"/>
    </source>
</evidence>
<dbReference type="Proteomes" id="UP001221150">
    <property type="component" value="Unassembled WGS sequence"/>
</dbReference>
<comment type="caution">
    <text evidence="3">The sequence shown here is derived from an EMBL/GenBank/DDBJ whole genome shotgun (WGS) entry which is preliminary data.</text>
</comment>
<proteinExistence type="predicted"/>
<organism evidence="3 4">
    <name type="scientific">Streptomyces tropicalis</name>
    <dbReference type="NCBI Taxonomy" id="3034234"/>
    <lineage>
        <taxon>Bacteria</taxon>
        <taxon>Bacillati</taxon>
        <taxon>Actinomycetota</taxon>
        <taxon>Actinomycetes</taxon>
        <taxon>Kitasatosporales</taxon>
        <taxon>Streptomycetaceae</taxon>
        <taxon>Streptomyces</taxon>
    </lineage>
</organism>
<name>A0ABT6AA10_9ACTN</name>
<accession>A0ABT6AA10</accession>
<dbReference type="InterPro" id="IPR036890">
    <property type="entry name" value="HATPase_C_sf"/>
</dbReference>
<dbReference type="EMBL" id="JARJBB010000013">
    <property type="protein sequence ID" value="MDF3301485.1"/>
    <property type="molecule type" value="Genomic_DNA"/>
</dbReference>
<evidence type="ECO:0000313" key="4">
    <source>
        <dbReference type="Proteomes" id="UP001221150"/>
    </source>
</evidence>
<dbReference type="InterPro" id="IPR003594">
    <property type="entry name" value="HATPase_dom"/>
</dbReference>
<dbReference type="GO" id="GO:0005524">
    <property type="term" value="F:ATP binding"/>
    <property type="evidence" value="ECO:0007669"/>
    <property type="project" value="UniProtKB-KW"/>
</dbReference>
<protein>
    <submittedName>
        <fullName evidence="3">ATP-binding protein</fullName>
    </submittedName>
</protein>